<evidence type="ECO:0000313" key="1">
    <source>
        <dbReference type="EMBL" id="KAL2038249.1"/>
    </source>
</evidence>
<gene>
    <name evidence="1" type="ORF">N7G274_008898</name>
</gene>
<reference evidence="1 2" key="1">
    <citation type="submission" date="2024-09" db="EMBL/GenBank/DDBJ databases">
        <title>Rethinking Asexuality: The Enigmatic Case of Functional Sexual Genes in Lepraria (Stereocaulaceae).</title>
        <authorList>
            <person name="Doellman M."/>
            <person name="Sun Y."/>
            <person name="Barcenas-Pena A."/>
            <person name="Lumbsch H.T."/>
            <person name="Grewe F."/>
        </authorList>
    </citation>
    <scope>NUCLEOTIDE SEQUENCE [LARGE SCALE GENOMIC DNA]</scope>
    <source>
        <strain evidence="1 2">Mercado 3170</strain>
    </source>
</reference>
<sequence length="217" mass="24876">MFSPHRNAVDQPIVGGEPGPEVFEFSKQLLIHMDHDKTHLHIDLLRPDDSGEDIYPEHVLAPLPLYRKLRTLTIVGMKTNYQHNIWLTNWLNWEMTELSLEMENEGEAIDMEEIVSACKHARGRPSMMEVAHGKTRAAIPNHFPTVKLSLTNFTVPAEFFICFDPAKLQEVKLRHCKLGSYFRQEIENFGFGNTKMTVVDSEDLIEATETLEVGRAF</sequence>
<accession>A0ABR3ZX62</accession>
<dbReference type="Proteomes" id="UP001590950">
    <property type="component" value="Unassembled WGS sequence"/>
</dbReference>
<proteinExistence type="predicted"/>
<protein>
    <submittedName>
        <fullName evidence="1">Uncharacterized protein</fullName>
    </submittedName>
</protein>
<dbReference type="EMBL" id="JBEFKJ010000033">
    <property type="protein sequence ID" value="KAL2038249.1"/>
    <property type="molecule type" value="Genomic_DNA"/>
</dbReference>
<comment type="caution">
    <text evidence="1">The sequence shown here is derived from an EMBL/GenBank/DDBJ whole genome shotgun (WGS) entry which is preliminary data.</text>
</comment>
<name>A0ABR3ZX62_9LECA</name>
<evidence type="ECO:0000313" key="2">
    <source>
        <dbReference type="Proteomes" id="UP001590950"/>
    </source>
</evidence>
<organism evidence="1 2">
    <name type="scientific">Stereocaulon virgatum</name>
    <dbReference type="NCBI Taxonomy" id="373712"/>
    <lineage>
        <taxon>Eukaryota</taxon>
        <taxon>Fungi</taxon>
        <taxon>Dikarya</taxon>
        <taxon>Ascomycota</taxon>
        <taxon>Pezizomycotina</taxon>
        <taxon>Lecanoromycetes</taxon>
        <taxon>OSLEUM clade</taxon>
        <taxon>Lecanoromycetidae</taxon>
        <taxon>Lecanorales</taxon>
        <taxon>Lecanorineae</taxon>
        <taxon>Stereocaulaceae</taxon>
        <taxon>Stereocaulon</taxon>
    </lineage>
</organism>
<keyword evidence="2" id="KW-1185">Reference proteome</keyword>